<gene>
    <name evidence="1" type="ORF">B7695_01325</name>
</gene>
<dbReference type="AlphaFoldDB" id="A0A1X1KZS5"/>
<sequence length="130" mass="15430">MNYLLNKEDFILYESKYVSTYEFDDENINVTIYKDDFTQEEIDFINKLINLYEKNLPKIALACVNSDTFKYCFPEETVESIIPKLGKPIFRRMRNTTLLIYTEHTIDNDHILDIEFEGLYEDIFDVGIDG</sequence>
<accession>A0A1X1KZS5</accession>
<dbReference type="OrthoDB" id="2991557at2"/>
<dbReference type="Proteomes" id="UP000193517">
    <property type="component" value="Unassembled WGS sequence"/>
</dbReference>
<evidence type="ECO:0000313" key="2">
    <source>
        <dbReference type="Proteomes" id="UP000193517"/>
    </source>
</evidence>
<organism evidence="1 2">
    <name type="scientific">Streptococcus mitis</name>
    <dbReference type="NCBI Taxonomy" id="28037"/>
    <lineage>
        <taxon>Bacteria</taxon>
        <taxon>Bacillati</taxon>
        <taxon>Bacillota</taxon>
        <taxon>Bacilli</taxon>
        <taxon>Lactobacillales</taxon>
        <taxon>Streptococcaceae</taxon>
        <taxon>Streptococcus</taxon>
        <taxon>Streptococcus mitis group</taxon>
    </lineage>
</organism>
<comment type="caution">
    <text evidence="1">The sequence shown here is derived from an EMBL/GenBank/DDBJ whole genome shotgun (WGS) entry which is preliminary data.</text>
</comment>
<reference evidence="1 2" key="1">
    <citation type="journal article" date="2016" name="Eur. J. Clin. Microbiol. Infect. Dis.">
        <title>Whole genome sequencing as a tool for phylogenetic analysis of clinical strains of Mitis group streptococci.</title>
        <authorList>
            <person name="Rasmussen L.H."/>
            <person name="Dargis R."/>
            <person name="Hojholt K."/>
            <person name="Christensen J.J."/>
            <person name="Skovgaard O."/>
            <person name="Justesen U.S."/>
            <person name="Rosenvinge F.S."/>
            <person name="Moser C."/>
            <person name="Lukjancenko O."/>
            <person name="Rasmussen S."/>
            <person name="Nielsen X.C."/>
        </authorList>
    </citation>
    <scope>NUCLEOTIDE SEQUENCE [LARGE SCALE GENOMIC DNA]</scope>
    <source>
        <strain evidence="1 2">OD_317805_11</strain>
    </source>
</reference>
<name>A0A1X1KZS5_STRMT</name>
<dbReference type="RefSeq" id="WP_084889406.1">
    <property type="nucleotide sequence ID" value="NZ_NCVK01000004.1"/>
</dbReference>
<dbReference type="EMBL" id="NCVK01000004">
    <property type="protein sequence ID" value="ORP04947.1"/>
    <property type="molecule type" value="Genomic_DNA"/>
</dbReference>
<evidence type="ECO:0000313" key="1">
    <source>
        <dbReference type="EMBL" id="ORP04947.1"/>
    </source>
</evidence>
<protein>
    <recommendedName>
        <fullName evidence="3">DUF2004 domain-containing protein</fullName>
    </recommendedName>
</protein>
<evidence type="ECO:0008006" key="3">
    <source>
        <dbReference type="Google" id="ProtNLM"/>
    </source>
</evidence>
<proteinExistence type="predicted"/>